<accession>A0A0M4RB18</accession>
<sequence length="93" mass="10498">MLIMMTSNLSATVQASQRIEERTVQRVDAPGYGCHGWAQSWSLLAEESFGVVDDVVLPVELQNPCWRDDQQHLRVAALVVMDDSRIQCQPRTL</sequence>
<proteinExistence type="predicted"/>
<organism evidence="1 2">
    <name type="scientific">Arthrobacter alpinus</name>
    <dbReference type="NCBI Taxonomy" id="656366"/>
    <lineage>
        <taxon>Bacteria</taxon>
        <taxon>Bacillati</taxon>
        <taxon>Actinomycetota</taxon>
        <taxon>Actinomycetes</taxon>
        <taxon>Micrococcales</taxon>
        <taxon>Micrococcaceae</taxon>
        <taxon>Arthrobacter</taxon>
    </lineage>
</organism>
<dbReference type="AlphaFoldDB" id="A0A0M4RB18"/>
<dbReference type="Proteomes" id="UP000062833">
    <property type="component" value="Chromosome"/>
</dbReference>
<protein>
    <submittedName>
        <fullName evidence="1">Uncharacterized protein</fullName>
    </submittedName>
</protein>
<evidence type="ECO:0000313" key="1">
    <source>
        <dbReference type="EMBL" id="ALE92118.1"/>
    </source>
</evidence>
<keyword evidence="2" id="KW-1185">Reference proteome</keyword>
<reference evidence="2" key="1">
    <citation type="submission" date="2015-09" db="EMBL/GenBank/DDBJ databases">
        <title>Complete genome of Arthrobacter alpinus strain R3.8.</title>
        <authorList>
            <person name="See-Too W.S."/>
            <person name="Chan K.G."/>
        </authorList>
    </citation>
    <scope>NUCLEOTIDE SEQUENCE [LARGE SCALE GENOMIC DNA]</scope>
    <source>
        <strain evidence="2">R3.8</strain>
    </source>
</reference>
<dbReference type="KEGG" id="aaq:AOC05_06865"/>
<name>A0A0M4RB18_9MICC</name>
<dbReference type="EMBL" id="CP012677">
    <property type="protein sequence ID" value="ALE92118.1"/>
    <property type="molecule type" value="Genomic_DNA"/>
</dbReference>
<evidence type="ECO:0000313" key="2">
    <source>
        <dbReference type="Proteomes" id="UP000062833"/>
    </source>
</evidence>
<gene>
    <name evidence="1" type="ORF">AOC05_06865</name>
</gene>